<name>A0A8X6Y758_9ARAC</name>
<comment type="subcellular location">
    <subcellularLocation>
        <location evidence="1">Membrane</location>
        <topology evidence="1">Multi-pass membrane protein</topology>
    </subcellularLocation>
</comment>
<evidence type="ECO:0000256" key="3">
    <source>
        <dbReference type="ARBA" id="ARBA00022448"/>
    </source>
</evidence>
<evidence type="ECO:0000256" key="12">
    <source>
        <dbReference type="RuleBase" id="RU000679"/>
    </source>
</evidence>
<gene>
    <name evidence="14" type="primary">AVEN_99446_1</name>
    <name evidence="14" type="ORF">TNIN_102021</name>
</gene>
<keyword evidence="4 12" id="KW-0894">Sodium channel</keyword>
<dbReference type="OrthoDB" id="6021021at2759"/>
<keyword evidence="3 12" id="KW-0813">Transport</keyword>
<keyword evidence="6 13" id="KW-1133">Transmembrane helix</keyword>
<dbReference type="EMBL" id="BMAV01015728">
    <property type="protein sequence ID" value="GFY65866.1"/>
    <property type="molecule type" value="Genomic_DNA"/>
</dbReference>
<accession>A0A8X6Y758</accession>
<protein>
    <submittedName>
        <fullName evidence="14">Uncharacterized protein</fullName>
    </submittedName>
</protein>
<evidence type="ECO:0000256" key="7">
    <source>
        <dbReference type="ARBA" id="ARBA00023053"/>
    </source>
</evidence>
<dbReference type="AlphaFoldDB" id="A0A8X6Y758"/>
<keyword evidence="7" id="KW-0915">Sodium</keyword>
<comment type="caution">
    <text evidence="14">The sequence shown here is derived from an EMBL/GenBank/DDBJ whole genome shotgun (WGS) entry which is preliminary data.</text>
</comment>
<feature type="transmembrane region" description="Helical" evidence="13">
    <location>
        <begin position="21"/>
        <end position="43"/>
    </location>
</feature>
<evidence type="ECO:0000256" key="8">
    <source>
        <dbReference type="ARBA" id="ARBA00023065"/>
    </source>
</evidence>
<evidence type="ECO:0000256" key="5">
    <source>
        <dbReference type="ARBA" id="ARBA00022692"/>
    </source>
</evidence>
<evidence type="ECO:0000256" key="2">
    <source>
        <dbReference type="ARBA" id="ARBA00007193"/>
    </source>
</evidence>
<evidence type="ECO:0000256" key="6">
    <source>
        <dbReference type="ARBA" id="ARBA00022989"/>
    </source>
</evidence>
<keyword evidence="10 12" id="KW-0739">Sodium transport</keyword>
<evidence type="ECO:0000256" key="1">
    <source>
        <dbReference type="ARBA" id="ARBA00004141"/>
    </source>
</evidence>
<keyword evidence="9 13" id="KW-0472">Membrane</keyword>
<evidence type="ECO:0000256" key="9">
    <source>
        <dbReference type="ARBA" id="ARBA00023136"/>
    </source>
</evidence>
<keyword evidence="11 12" id="KW-0407">Ion channel</keyword>
<dbReference type="Pfam" id="PF00858">
    <property type="entry name" value="ASC"/>
    <property type="match status" value="2"/>
</dbReference>
<dbReference type="PANTHER" id="PTHR11690:SF227">
    <property type="entry name" value="AMILORIDE-SENSITIVE SODIUM CHANNEL"/>
    <property type="match status" value="1"/>
</dbReference>
<dbReference type="PANTHER" id="PTHR11690">
    <property type="entry name" value="AMILORIDE-SENSITIVE SODIUM CHANNEL-RELATED"/>
    <property type="match status" value="1"/>
</dbReference>
<keyword evidence="8 12" id="KW-0406">Ion transport</keyword>
<evidence type="ECO:0000313" key="14">
    <source>
        <dbReference type="EMBL" id="GFY65866.1"/>
    </source>
</evidence>
<evidence type="ECO:0000256" key="4">
    <source>
        <dbReference type="ARBA" id="ARBA00022461"/>
    </source>
</evidence>
<proteinExistence type="inferred from homology"/>
<organism evidence="14 15">
    <name type="scientific">Trichonephila inaurata madagascariensis</name>
    <dbReference type="NCBI Taxonomy" id="2747483"/>
    <lineage>
        <taxon>Eukaryota</taxon>
        <taxon>Metazoa</taxon>
        <taxon>Ecdysozoa</taxon>
        <taxon>Arthropoda</taxon>
        <taxon>Chelicerata</taxon>
        <taxon>Arachnida</taxon>
        <taxon>Araneae</taxon>
        <taxon>Araneomorphae</taxon>
        <taxon>Entelegynae</taxon>
        <taxon>Araneoidea</taxon>
        <taxon>Nephilidae</taxon>
        <taxon>Trichonephila</taxon>
        <taxon>Trichonephila inaurata</taxon>
    </lineage>
</organism>
<evidence type="ECO:0000256" key="11">
    <source>
        <dbReference type="ARBA" id="ARBA00023303"/>
    </source>
</evidence>
<dbReference type="Proteomes" id="UP000886998">
    <property type="component" value="Unassembled WGS sequence"/>
</dbReference>
<keyword evidence="15" id="KW-1185">Reference proteome</keyword>
<dbReference type="InterPro" id="IPR001873">
    <property type="entry name" value="ENaC"/>
</dbReference>
<reference evidence="14" key="1">
    <citation type="submission" date="2020-08" db="EMBL/GenBank/DDBJ databases">
        <title>Multicomponent nature underlies the extraordinary mechanical properties of spider dragline silk.</title>
        <authorList>
            <person name="Kono N."/>
            <person name="Nakamura H."/>
            <person name="Mori M."/>
            <person name="Yoshida Y."/>
            <person name="Ohtoshi R."/>
            <person name="Malay A.D."/>
            <person name="Moran D.A.P."/>
            <person name="Tomita M."/>
            <person name="Numata K."/>
            <person name="Arakawa K."/>
        </authorList>
    </citation>
    <scope>NUCLEOTIDE SEQUENCE</scope>
</reference>
<sequence length="260" mass="29460">MKRSVMTGIPELLEARYLSRFIRICVFICCLVGFLYYTISFLFKYWTYPTVMDVVVEYPEIVEIPAVTVCTYNGNYIYDSNISVPAISAYDLPDLTRLDYKDLGVRAEDLIESCEFVDAAGTPVVCGQEVKWVAVFDSMGLPNNCYAINSLIGNVSMEPFTTVSKSYVTLKLKTEVSDTFYTSTPSSIQISVHNPRNTVNPFKKGISIKPCYNYNLFISKTVNDLMPYPYSTNCTDYLELWKARGGYGPLSQTVPCFFIY</sequence>
<evidence type="ECO:0000256" key="13">
    <source>
        <dbReference type="SAM" id="Phobius"/>
    </source>
</evidence>
<keyword evidence="5 12" id="KW-0812">Transmembrane</keyword>
<dbReference type="GO" id="GO:0015280">
    <property type="term" value="F:ligand-gated sodium channel activity"/>
    <property type="evidence" value="ECO:0007669"/>
    <property type="project" value="TreeGrafter"/>
</dbReference>
<dbReference type="GO" id="GO:0005886">
    <property type="term" value="C:plasma membrane"/>
    <property type="evidence" value="ECO:0007669"/>
    <property type="project" value="TreeGrafter"/>
</dbReference>
<evidence type="ECO:0000256" key="10">
    <source>
        <dbReference type="ARBA" id="ARBA00023201"/>
    </source>
</evidence>
<evidence type="ECO:0000313" key="15">
    <source>
        <dbReference type="Proteomes" id="UP000886998"/>
    </source>
</evidence>
<comment type="similarity">
    <text evidence="2 12">Belongs to the amiloride-sensitive sodium channel (TC 1.A.6) family.</text>
</comment>
<dbReference type="Gene3D" id="2.60.470.10">
    <property type="entry name" value="Acid-sensing ion channels like domains"/>
    <property type="match status" value="1"/>
</dbReference>